<dbReference type="EC" id="3.1.-.-" evidence="9"/>
<keyword evidence="4 9" id="KW-0255">Endonuclease</keyword>
<dbReference type="GO" id="GO:0043023">
    <property type="term" value="F:ribosomal large subunit binding"/>
    <property type="evidence" value="ECO:0007669"/>
    <property type="project" value="UniProtKB-UniRule"/>
</dbReference>
<evidence type="ECO:0000256" key="2">
    <source>
        <dbReference type="ARBA" id="ARBA00022730"/>
    </source>
</evidence>
<comment type="function">
    <text evidence="9">Acts as a ribosome collision sensor, splitting the ribosome into its 2 subunits. Detects stalled/collided 70S ribosomes which it binds and splits by an ATP-hydrolysis driven conformational change. Acts upstream of the ribosome quality control system (RQC), a ribosome-associated complex that mediates the extraction of incompletely synthesized nascent chains from stalled ribosomes and their subsequent degradation. Probably generates substrates for RQC.</text>
</comment>
<dbReference type="PIRSF" id="PIRSF005814">
    <property type="entry name" value="MutS_YshD"/>
    <property type="match status" value="1"/>
</dbReference>
<dbReference type="Pfam" id="PF20297">
    <property type="entry name" value="MSSS"/>
    <property type="match status" value="1"/>
</dbReference>
<keyword evidence="1 9" id="KW-0540">Nuclease</keyword>
<dbReference type="InterPro" id="IPR027417">
    <property type="entry name" value="P-loop_NTPase"/>
</dbReference>
<dbReference type="GO" id="GO:0016887">
    <property type="term" value="F:ATP hydrolysis activity"/>
    <property type="evidence" value="ECO:0007669"/>
    <property type="project" value="InterPro"/>
</dbReference>
<comment type="similarity">
    <text evidence="9">Belongs to the DNA mismatch repair MutS family. MutS2 subfamily.</text>
</comment>
<dbReference type="InterPro" id="IPR036187">
    <property type="entry name" value="DNA_mismatch_repair_MutS_sf"/>
</dbReference>
<evidence type="ECO:0000256" key="8">
    <source>
        <dbReference type="ARBA" id="ARBA00023125"/>
    </source>
</evidence>
<dbReference type="SUPFAM" id="SSF48334">
    <property type="entry name" value="DNA repair protein MutS, domain III"/>
    <property type="match status" value="1"/>
</dbReference>
<keyword evidence="8 9" id="KW-0238">DNA-binding</keyword>
<keyword evidence="5 9" id="KW-0378">Hydrolase</keyword>
<comment type="subunit">
    <text evidence="9">Homodimer. Binds to stalled ribosomes, contacting rRNA.</text>
</comment>
<dbReference type="InterPro" id="IPR002625">
    <property type="entry name" value="Smr_dom"/>
</dbReference>
<dbReference type="GO" id="GO:0006298">
    <property type="term" value="P:mismatch repair"/>
    <property type="evidence" value="ECO:0007669"/>
    <property type="project" value="InterPro"/>
</dbReference>
<evidence type="ECO:0000259" key="11">
    <source>
        <dbReference type="PROSITE" id="PS50828"/>
    </source>
</evidence>
<dbReference type="InterPro" id="IPR007696">
    <property type="entry name" value="DNA_mismatch_repair_MutS_core"/>
</dbReference>
<dbReference type="Gene3D" id="3.40.50.300">
    <property type="entry name" value="P-loop containing nucleotide triphosphate hydrolases"/>
    <property type="match status" value="1"/>
</dbReference>
<accession>A0A511B0N2</accession>
<evidence type="ECO:0000256" key="9">
    <source>
        <dbReference type="HAMAP-Rule" id="MF_00092"/>
    </source>
</evidence>
<dbReference type="OrthoDB" id="9808166at2"/>
<dbReference type="Pfam" id="PF00488">
    <property type="entry name" value="MutS_V"/>
    <property type="match status" value="1"/>
</dbReference>
<evidence type="ECO:0000256" key="6">
    <source>
        <dbReference type="ARBA" id="ARBA00022840"/>
    </source>
</evidence>
<comment type="function">
    <text evidence="9">Endonuclease that is involved in the suppression of homologous recombination and thus may have a key role in the control of bacterial genetic diversity.</text>
</comment>
<dbReference type="InterPro" id="IPR000432">
    <property type="entry name" value="DNA_mismatch_repair_MutS_C"/>
</dbReference>
<dbReference type="AlphaFoldDB" id="A0A511B0N2"/>
<feature type="binding site" evidence="9">
    <location>
        <begin position="337"/>
        <end position="344"/>
    </location>
    <ligand>
        <name>ATP</name>
        <dbReference type="ChEBI" id="CHEBI:30616"/>
    </ligand>
</feature>
<keyword evidence="6 9" id="KW-0067">ATP-binding</keyword>
<dbReference type="InterPro" id="IPR046893">
    <property type="entry name" value="MSSS"/>
</dbReference>
<dbReference type="SUPFAM" id="SSF52540">
    <property type="entry name" value="P-loop containing nucleoside triphosphate hydrolases"/>
    <property type="match status" value="1"/>
</dbReference>
<evidence type="ECO:0000256" key="3">
    <source>
        <dbReference type="ARBA" id="ARBA00022741"/>
    </source>
</evidence>
<dbReference type="GO" id="GO:0005524">
    <property type="term" value="F:ATP binding"/>
    <property type="evidence" value="ECO:0007669"/>
    <property type="project" value="UniProtKB-UniRule"/>
</dbReference>
<dbReference type="GO" id="GO:0140664">
    <property type="term" value="F:ATP-dependent DNA damage sensor activity"/>
    <property type="evidence" value="ECO:0007669"/>
    <property type="project" value="InterPro"/>
</dbReference>
<feature type="domain" description="Smr" evidence="11">
    <location>
        <begin position="715"/>
        <end position="790"/>
    </location>
</feature>
<dbReference type="SMART" id="SM00534">
    <property type="entry name" value="MUTSac"/>
    <property type="match status" value="1"/>
</dbReference>
<dbReference type="SUPFAM" id="SSF160443">
    <property type="entry name" value="SMR domain-like"/>
    <property type="match status" value="1"/>
</dbReference>
<evidence type="ECO:0000256" key="5">
    <source>
        <dbReference type="ARBA" id="ARBA00022801"/>
    </source>
</evidence>
<dbReference type="SMART" id="SM00463">
    <property type="entry name" value="SMR"/>
    <property type="match status" value="1"/>
</dbReference>
<dbReference type="Pfam" id="PF01713">
    <property type="entry name" value="Smr"/>
    <property type="match status" value="1"/>
</dbReference>
<dbReference type="InterPro" id="IPR045076">
    <property type="entry name" value="MutS"/>
</dbReference>
<dbReference type="FunFam" id="3.30.1370.110:FF:000004">
    <property type="entry name" value="Endonuclease MutS2"/>
    <property type="match status" value="1"/>
</dbReference>
<dbReference type="PROSITE" id="PS50828">
    <property type="entry name" value="SMR"/>
    <property type="match status" value="1"/>
</dbReference>
<proteinExistence type="inferred from homology"/>
<dbReference type="EC" id="3.6.4.-" evidence="9"/>
<dbReference type="GO" id="GO:0045910">
    <property type="term" value="P:negative regulation of DNA recombination"/>
    <property type="evidence" value="ECO:0007669"/>
    <property type="project" value="InterPro"/>
</dbReference>
<keyword evidence="10" id="KW-0175">Coiled coil</keyword>
<evidence type="ECO:0000256" key="1">
    <source>
        <dbReference type="ARBA" id="ARBA00022722"/>
    </source>
</evidence>
<comment type="caution">
    <text evidence="12">The sequence shown here is derived from an EMBL/GenBank/DDBJ whole genome shotgun (WGS) entry which is preliminary data.</text>
</comment>
<reference evidence="12 13" key="1">
    <citation type="submission" date="2019-07" db="EMBL/GenBank/DDBJ databases">
        <title>Whole genome shotgun sequence of Alkalibacterium kapii NBRC 103247.</title>
        <authorList>
            <person name="Hosoyama A."/>
            <person name="Uohara A."/>
            <person name="Ohji S."/>
            <person name="Ichikawa N."/>
        </authorList>
    </citation>
    <scope>NUCLEOTIDE SEQUENCE [LARGE SCALE GENOMIC DNA]</scope>
    <source>
        <strain evidence="12 13">NBRC 103247</strain>
    </source>
</reference>
<dbReference type="EMBL" id="BJUY01000010">
    <property type="protein sequence ID" value="GEK91367.1"/>
    <property type="molecule type" value="Genomic_DNA"/>
</dbReference>
<dbReference type="SMART" id="SM00533">
    <property type="entry name" value="MUTSd"/>
    <property type="match status" value="1"/>
</dbReference>
<evidence type="ECO:0000256" key="4">
    <source>
        <dbReference type="ARBA" id="ARBA00022759"/>
    </source>
</evidence>
<sequence>MTEIFKSSYQTLEYKKVIEKLSEHAVSKLGKEKIRMIKPSNDKDIILERLEETEDAALLIRLNGGIPLAQFEDIRPHLKRVRIQGSLNGKEISEIGRMLKTLREIKTFFTNREEEGLPLNQLYKKVNLLQPFTKLERKIFSIVEESGYVMDDASAKLKGLRVGIKQTESQARQKLESIVKGSKARFLTDALITMRNDRYVIPVKAENRSTFGGVVHDQSSTGQTLFIEPQSVVDLNNRLRQYQVEAKHEVDRILSELTVEIEPYRKDLEEHLFLLTELDVIQAKGHFAKTIKAVKPRVSSENHVELYQARHPLLEEGEVVPNDIIIGEEYKTMIVTGPNTGGKTVVLKTLGLLQLMGQSGLFIPAEEGSTMGIFSSIYADIGDEQSIEQSLSTFSSHLTTIVEIMKQMDDKSLILLDELGAGTDPQEGAALAIALLDAIAQYGSYVMITSHYPELKAYGYNRPETINASMEFDVDTLSPTYRLLIGIPGRSNAFEIARRLGLDSMIIDAAKQLMSGESQSVDQMIEDLESKRREAEIRAGKASDELKEASRIHKELKTEYDAYKEEKERLLKKAKNEANTYLNKKKEEAEAIIDDLRQKQLDGRMKEPLKEHEFIDAQTRLSNLKAEEENLKRNKVLKKQKRKKALKVGSSVEVQSFGQKGTIIERADNAHWVVQMGMLKMKLPESDLVQLAEEKEPEQRVSVRRSSSAGVSTEIDVRGERVEEAVNQVDQYLDQALLANYPKVTIIHGMGTGAVRKGVHQYLKKHSQVKTFKDAPANQGGSGATIVSFK</sequence>
<keyword evidence="3 9" id="KW-0547">Nucleotide-binding</keyword>
<dbReference type="GO" id="GO:0072344">
    <property type="term" value="P:rescue of stalled ribosome"/>
    <property type="evidence" value="ECO:0007669"/>
    <property type="project" value="UniProtKB-UniRule"/>
</dbReference>
<dbReference type="GO" id="GO:0019843">
    <property type="term" value="F:rRNA binding"/>
    <property type="evidence" value="ECO:0007669"/>
    <property type="project" value="UniProtKB-UniRule"/>
</dbReference>
<dbReference type="PANTHER" id="PTHR48466">
    <property type="entry name" value="OS10G0509000 PROTEIN-RELATED"/>
    <property type="match status" value="1"/>
</dbReference>
<evidence type="ECO:0000256" key="10">
    <source>
        <dbReference type="SAM" id="Coils"/>
    </source>
</evidence>
<dbReference type="Proteomes" id="UP000321662">
    <property type="component" value="Unassembled WGS sequence"/>
</dbReference>
<keyword evidence="7 9" id="KW-0694">RNA-binding</keyword>
<dbReference type="FunFam" id="3.40.50.300:FF:000830">
    <property type="entry name" value="Endonuclease MutS2"/>
    <property type="match status" value="1"/>
</dbReference>
<evidence type="ECO:0000256" key="7">
    <source>
        <dbReference type="ARBA" id="ARBA00022884"/>
    </source>
</evidence>
<dbReference type="PROSITE" id="PS00486">
    <property type="entry name" value="DNA_MISMATCH_REPAIR_2"/>
    <property type="match status" value="1"/>
</dbReference>
<organism evidence="12 13">
    <name type="scientific">Alkalibacterium kapii</name>
    <dbReference type="NCBI Taxonomy" id="426704"/>
    <lineage>
        <taxon>Bacteria</taxon>
        <taxon>Bacillati</taxon>
        <taxon>Bacillota</taxon>
        <taxon>Bacilli</taxon>
        <taxon>Lactobacillales</taxon>
        <taxon>Carnobacteriaceae</taxon>
        <taxon>Alkalibacterium</taxon>
    </lineage>
</organism>
<evidence type="ECO:0000313" key="13">
    <source>
        <dbReference type="Proteomes" id="UP000321662"/>
    </source>
</evidence>
<dbReference type="Gene3D" id="3.30.1370.110">
    <property type="match status" value="1"/>
</dbReference>
<protein>
    <recommendedName>
        <fullName evidence="9">Endonuclease MutS2</fullName>
        <ecNumber evidence="9">3.1.-.-</ecNumber>
    </recommendedName>
    <alternativeName>
        <fullName evidence="9">Ribosome-associated protein quality control-upstream factor</fullName>
        <shortName evidence="9">RQC-upstream factor</shortName>
        <shortName evidence="9">RqcU</shortName>
        <ecNumber evidence="9">3.6.4.-</ecNumber>
    </alternativeName>
</protein>
<keyword evidence="13" id="KW-1185">Reference proteome</keyword>
<dbReference type="PANTHER" id="PTHR48466:SF2">
    <property type="entry name" value="OS10G0509000 PROTEIN"/>
    <property type="match status" value="1"/>
</dbReference>
<feature type="coiled-coil region" evidence="10">
    <location>
        <begin position="518"/>
        <end position="644"/>
    </location>
</feature>
<dbReference type="HAMAP" id="MF_00092">
    <property type="entry name" value="MutS2"/>
    <property type="match status" value="1"/>
</dbReference>
<dbReference type="InterPro" id="IPR036063">
    <property type="entry name" value="Smr_dom_sf"/>
</dbReference>
<dbReference type="GO" id="GO:0030983">
    <property type="term" value="F:mismatched DNA binding"/>
    <property type="evidence" value="ECO:0007669"/>
    <property type="project" value="InterPro"/>
</dbReference>
<dbReference type="GO" id="GO:0004519">
    <property type="term" value="F:endonuclease activity"/>
    <property type="evidence" value="ECO:0007669"/>
    <property type="project" value="UniProtKB-UniRule"/>
</dbReference>
<dbReference type="InterPro" id="IPR005747">
    <property type="entry name" value="MutS2"/>
</dbReference>
<dbReference type="NCBIfam" id="TIGR01069">
    <property type="entry name" value="mutS2"/>
    <property type="match status" value="1"/>
</dbReference>
<keyword evidence="2 9" id="KW-0699">rRNA-binding</keyword>
<gene>
    <name evidence="9 12" type="primary">mutS2</name>
    <name evidence="9" type="synonym">rqcU</name>
    <name evidence="12" type="ORF">AKA01nite_09890</name>
</gene>
<dbReference type="RefSeq" id="WP_146924199.1">
    <property type="nucleotide sequence ID" value="NZ_BJUY01000010.1"/>
</dbReference>
<name>A0A511B0N2_9LACT</name>
<evidence type="ECO:0000313" key="12">
    <source>
        <dbReference type="EMBL" id="GEK91367.1"/>
    </source>
</evidence>